<dbReference type="Pfam" id="PF04955">
    <property type="entry name" value="HupE_UreJ"/>
    <property type="match status" value="1"/>
</dbReference>
<dbReference type="EMBL" id="SMLL01000003">
    <property type="protein sequence ID" value="TFZ01306.1"/>
    <property type="molecule type" value="Genomic_DNA"/>
</dbReference>
<keyword evidence="1" id="KW-1133">Transmembrane helix</keyword>
<gene>
    <name evidence="3" type="ORF">EZ242_07955</name>
</gene>
<feature type="transmembrane region" description="Helical" evidence="1">
    <location>
        <begin position="52"/>
        <end position="71"/>
    </location>
</feature>
<reference evidence="3 4" key="1">
    <citation type="submission" date="2019-03" db="EMBL/GenBank/DDBJ databases">
        <title>Ramlibacter rhizophilus CCTCC AB2015357, whole genome shotgun sequence.</title>
        <authorList>
            <person name="Zhang X."/>
            <person name="Feng G."/>
            <person name="Zhu H."/>
        </authorList>
    </citation>
    <scope>NUCLEOTIDE SEQUENCE [LARGE SCALE GENOMIC DNA]</scope>
    <source>
        <strain evidence="3 4">CCTCC AB2015357</strain>
    </source>
</reference>
<feature type="transmembrane region" description="Helical" evidence="1">
    <location>
        <begin position="76"/>
        <end position="95"/>
    </location>
</feature>
<proteinExistence type="predicted"/>
<keyword evidence="2" id="KW-0732">Signal</keyword>
<dbReference type="AlphaFoldDB" id="A0A4Z0BPR1"/>
<dbReference type="Proteomes" id="UP000297564">
    <property type="component" value="Unassembled WGS sequence"/>
</dbReference>
<comment type="caution">
    <text evidence="3">The sequence shown here is derived from an EMBL/GenBank/DDBJ whole genome shotgun (WGS) entry which is preliminary data.</text>
</comment>
<evidence type="ECO:0000313" key="4">
    <source>
        <dbReference type="Proteomes" id="UP000297564"/>
    </source>
</evidence>
<keyword evidence="4" id="KW-1185">Reference proteome</keyword>
<dbReference type="InterPro" id="IPR007038">
    <property type="entry name" value="HupE_UreJ"/>
</dbReference>
<feature type="transmembrane region" description="Helical" evidence="1">
    <location>
        <begin position="181"/>
        <end position="204"/>
    </location>
</feature>
<protein>
    <submittedName>
        <fullName evidence="3">HupE/UreJ family protein</fullName>
    </submittedName>
</protein>
<evidence type="ECO:0000256" key="1">
    <source>
        <dbReference type="SAM" id="Phobius"/>
    </source>
</evidence>
<feature type="chain" id="PRO_5021286551" evidence="2">
    <location>
        <begin position="29"/>
        <end position="205"/>
    </location>
</feature>
<keyword evidence="1" id="KW-0472">Membrane</keyword>
<dbReference type="PIRSF" id="PIRSF016919">
    <property type="entry name" value="HupE_UreJ"/>
    <property type="match status" value="1"/>
</dbReference>
<keyword evidence="1" id="KW-0812">Transmembrane</keyword>
<dbReference type="RefSeq" id="WP_135284604.1">
    <property type="nucleotide sequence ID" value="NZ_SMLL01000003.1"/>
</dbReference>
<feature type="transmembrane region" description="Helical" evidence="1">
    <location>
        <begin position="150"/>
        <end position="174"/>
    </location>
</feature>
<feature type="transmembrane region" description="Helical" evidence="1">
    <location>
        <begin position="101"/>
        <end position="117"/>
    </location>
</feature>
<dbReference type="OrthoDB" id="9808192at2"/>
<accession>A0A4Z0BPR1</accession>
<sequence>MTADLTPATSRSVLAALLLLAASAPLQAHELAAGSAGGFLAGLSHPVLGPDHLLAMVAVGLWGAVLGRPLVFALPVVFPGLMLLGAALGMAGVPLPQVERGIALSVLALGLAIAAAWRAPMAAALALVAIFGVFHGHAHGMELPGSADPVAYACGFLLATGGLHLAGILVGSLWHRRSGAWLVRGAGAAIGVAGAAFLLLPVLAA</sequence>
<evidence type="ECO:0000256" key="2">
    <source>
        <dbReference type="SAM" id="SignalP"/>
    </source>
</evidence>
<organism evidence="3 4">
    <name type="scientific">Ramlibacter rhizophilus</name>
    <dbReference type="NCBI Taxonomy" id="1781167"/>
    <lineage>
        <taxon>Bacteria</taxon>
        <taxon>Pseudomonadati</taxon>
        <taxon>Pseudomonadota</taxon>
        <taxon>Betaproteobacteria</taxon>
        <taxon>Burkholderiales</taxon>
        <taxon>Comamonadaceae</taxon>
        <taxon>Ramlibacter</taxon>
    </lineage>
</organism>
<feature type="signal peptide" evidence="2">
    <location>
        <begin position="1"/>
        <end position="28"/>
    </location>
</feature>
<feature type="transmembrane region" description="Helical" evidence="1">
    <location>
        <begin position="122"/>
        <end position="138"/>
    </location>
</feature>
<name>A0A4Z0BPR1_9BURK</name>
<evidence type="ECO:0000313" key="3">
    <source>
        <dbReference type="EMBL" id="TFZ01306.1"/>
    </source>
</evidence>